<feature type="domain" description="DUF8017" evidence="3">
    <location>
        <begin position="129"/>
        <end position="313"/>
    </location>
</feature>
<evidence type="ECO:0000256" key="2">
    <source>
        <dbReference type="SAM" id="Phobius"/>
    </source>
</evidence>
<evidence type="ECO:0000256" key="1">
    <source>
        <dbReference type="SAM" id="MobiDB-lite"/>
    </source>
</evidence>
<feature type="compositionally biased region" description="Pro residues" evidence="1">
    <location>
        <begin position="228"/>
        <end position="239"/>
    </location>
</feature>
<reference evidence="5" key="1">
    <citation type="submission" date="2019-11" db="EMBL/GenBank/DDBJ databases">
        <title>The complete genome sequence of Saccharopolyspora sp. E2A.</title>
        <authorList>
            <person name="Zhang G."/>
        </authorList>
    </citation>
    <scope>NUCLEOTIDE SEQUENCE [LARGE SCALE GENOMIC DNA]</scope>
    <source>
        <strain evidence="5">E2A</strain>
    </source>
</reference>
<accession>A0A5Q3Q8I2</accession>
<dbReference type="KEGG" id="sace:GIY23_16280"/>
<proteinExistence type="predicted"/>
<evidence type="ECO:0000313" key="4">
    <source>
        <dbReference type="EMBL" id="QGK70868.1"/>
    </source>
</evidence>
<feature type="region of interest" description="Disordered" evidence="1">
    <location>
        <begin position="83"/>
        <end position="133"/>
    </location>
</feature>
<keyword evidence="2" id="KW-0472">Membrane</keyword>
<protein>
    <recommendedName>
        <fullName evidence="3">DUF8017 domain-containing protein</fullName>
    </recommendedName>
</protein>
<dbReference type="EMBL" id="CP045929">
    <property type="protein sequence ID" value="QGK70868.1"/>
    <property type="molecule type" value="Genomic_DNA"/>
</dbReference>
<organism evidence="4 5">
    <name type="scientific">Allosaccharopolyspora coralli</name>
    <dbReference type="NCBI Taxonomy" id="2665642"/>
    <lineage>
        <taxon>Bacteria</taxon>
        <taxon>Bacillati</taxon>
        <taxon>Actinomycetota</taxon>
        <taxon>Actinomycetes</taxon>
        <taxon>Pseudonocardiales</taxon>
        <taxon>Pseudonocardiaceae</taxon>
        <taxon>Allosaccharopolyspora</taxon>
    </lineage>
</organism>
<dbReference type="RefSeq" id="WP_154077446.1">
    <property type="nucleotide sequence ID" value="NZ_CP045929.1"/>
</dbReference>
<keyword evidence="5" id="KW-1185">Reference proteome</keyword>
<keyword evidence="2" id="KW-0812">Transmembrane</keyword>
<dbReference type="Proteomes" id="UP000371041">
    <property type="component" value="Chromosome"/>
</dbReference>
<keyword evidence="2" id="KW-1133">Transmembrane helix</keyword>
<feature type="compositionally biased region" description="Pro residues" evidence="1">
    <location>
        <begin position="90"/>
        <end position="106"/>
    </location>
</feature>
<evidence type="ECO:0000313" key="5">
    <source>
        <dbReference type="Proteomes" id="UP000371041"/>
    </source>
</evidence>
<gene>
    <name evidence="4" type="ORF">GIY23_16280</name>
</gene>
<feature type="transmembrane region" description="Helical" evidence="2">
    <location>
        <begin position="57"/>
        <end position="81"/>
    </location>
</feature>
<name>A0A5Q3Q8I2_9PSEU</name>
<sequence length="314" mass="32926">MSTPGGPGDPHHQYYRVDPITGEQVTGPGQQSGMQYQGFGLYAENNLRTGPPPKRRAPLVAGVVVTVVLVTALVTTSALIVTSSSENEAAPPPPEPTAPVAPPPESESPEPTPEEESTGTPSDDQEFVPASVPGWTGVSWPNFEMVYDVPPDWSPEPGVLSGMENAEGDREILSATSVYLPDVCPEAGASYRAKIGVTVGDVDDPVSAARTKMESWARIGLSGEDGSAPPPVRFNPPQPVRVNDGRTEATLVSGTVTPAPGGECPAPNVYLAAIAFDNDTEGSSPMLFAHADQEVPDAVPPEVVDQALQTFRRP</sequence>
<dbReference type="Pfam" id="PF26056">
    <property type="entry name" value="DUF8017"/>
    <property type="match status" value="1"/>
</dbReference>
<evidence type="ECO:0000259" key="3">
    <source>
        <dbReference type="Pfam" id="PF26056"/>
    </source>
</evidence>
<dbReference type="AlphaFoldDB" id="A0A5Q3Q8I2"/>
<feature type="region of interest" description="Disordered" evidence="1">
    <location>
        <begin position="220"/>
        <end position="244"/>
    </location>
</feature>
<dbReference type="InterPro" id="IPR058330">
    <property type="entry name" value="DUF8017"/>
</dbReference>